<dbReference type="KEGG" id="fcm:BIW12_03165"/>
<feature type="transmembrane region" description="Helical" evidence="1">
    <location>
        <begin position="121"/>
        <end position="137"/>
    </location>
</feature>
<accession>A0A1D9P7F5</accession>
<dbReference type="Proteomes" id="UP000178198">
    <property type="component" value="Chromosome"/>
</dbReference>
<dbReference type="Pfam" id="PF19528">
    <property type="entry name" value="DUF6056"/>
    <property type="match status" value="1"/>
</dbReference>
<organism evidence="2 3">
    <name type="scientific">Flavobacterium commune</name>
    <dbReference type="NCBI Taxonomy" id="1306519"/>
    <lineage>
        <taxon>Bacteria</taxon>
        <taxon>Pseudomonadati</taxon>
        <taxon>Bacteroidota</taxon>
        <taxon>Flavobacteriia</taxon>
        <taxon>Flavobacteriales</taxon>
        <taxon>Flavobacteriaceae</taxon>
        <taxon>Flavobacterium</taxon>
    </lineage>
</organism>
<keyword evidence="1" id="KW-0472">Membrane</keyword>
<reference evidence="2 3" key="1">
    <citation type="submission" date="2016-10" db="EMBL/GenBank/DDBJ databases">
        <title>Complete Genome Sequence of Flavobacterium sp. PK15.</title>
        <authorList>
            <person name="Ekwe A."/>
            <person name="Kim S.B."/>
        </authorList>
    </citation>
    <scope>NUCLEOTIDE SEQUENCE [LARGE SCALE GENOMIC DNA]</scope>
    <source>
        <strain evidence="2 3">PK15</strain>
    </source>
</reference>
<protein>
    <recommendedName>
        <fullName evidence="4">Glycosyltransferase RgtA/B/C/D-like domain-containing protein</fullName>
    </recommendedName>
</protein>
<dbReference type="EMBL" id="CP017774">
    <property type="protein sequence ID" value="AOZ98511.1"/>
    <property type="molecule type" value="Genomic_DNA"/>
</dbReference>
<dbReference type="STRING" id="1306519.BIW12_03165"/>
<evidence type="ECO:0000256" key="1">
    <source>
        <dbReference type="SAM" id="Phobius"/>
    </source>
</evidence>
<feature type="transmembrane region" description="Helical" evidence="1">
    <location>
        <begin position="217"/>
        <end position="237"/>
    </location>
</feature>
<feature type="transmembrane region" description="Helical" evidence="1">
    <location>
        <begin position="87"/>
        <end position="109"/>
    </location>
</feature>
<keyword evidence="3" id="KW-1185">Reference proteome</keyword>
<evidence type="ECO:0000313" key="2">
    <source>
        <dbReference type="EMBL" id="AOZ98511.1"/>
    </source>
</evidence>
<keyword evidence="1" id="KW-1133">Transmembrane helix</keyword>
<gene>
    <name evidence="2" type="ORF">BIW12_03165</name>
</gene>
<feature type="transmembrane region" description="Helical" evidence="1">
    <location>
        <begin position="304"/>
        <end position="325"/>
    </location>
</feature>
<feature type="transmembrane region" description="Helical" evidence="1">
    <location>
        <begin position="337"/>
        <end position="356"/>
    </location>
</feature>
<sequence>MIRFIKNRLLDRIIKTEWWIVLIGFLSILPFLLISIYANPSADDIFYHNIGHLRGFVEAQVFWYHNWSGRYISTAILSIQSLVENPYYIYKSIPIFLLIVLLYSIYRISFLVLGSTNKRECLVFMFLFMVVYLIQIPTVAEGFYWLAGAITYQLSNILFIWLIYFLLKLIQTNVLKYFILTLFLIAIVVGTNETAMVFVDLLLLVTLIFHYNRDQKINYFLLSLFVVALVCSAIVYFSPGNVIRASSYPNKRKIIYALLKTVNGIATYLAIWMPFMVLSSLVYINYLNKKKIKFESQFLKTNPVGIVLVICCLLFMGFFTSYWSIGGAPQLRTLNTVYFVFLLGFMYSIFVLLAKFNDANRVLFSFSKEVKYFLVLLIFLQLGKKNNVKLAYKDLLSGTASHFDRELKNRYQLIQNNVEANCKVPKLNSRPITIFAHDITANPNEWKNQAYSIYFGKKTIVTD</sequence>
<keyword evidence="1" id="KW-0812">Transmembrane</keyword>
<dbReference type="InterPro" id="IPR045691">
    <property type="entry name" value="DUF6056"/>
</dbReference>
<name>A0A1D9P7F5_9FLAO</name>
<feature type="transmembrane region" description="Helical" evidence="1">
    <location>
        <begin position="258"/>
        <end position="284"/>
    </location>
</feature>
<dbReference type="AlphaFoldDB" id="A0A1D9P7F5"/>
<feature type="transmembrane region" description="Helical" evidence="1">
    <location>
        <begin position="143"/>
        <end position="166"/>
    </location>
</feature>
<feature type="transmembrane region" description="Helical" evidence="1">
    <location>
        <begin position="178"/>
        <end position="211"/>
    </location>
</feature>
<evidence type="ECO:0000313" key="3">
    <source>
        <dbReference type="Proteomes" id="UP000178198"/>
    </source>
</evidence>
<evidence type="ECO:0008006" key="4">
    <source>
        <dbReference type="Google" id="ProtNLM"/>
    </source>
</evidence>
<feature type="transmembrane region" description="Helical" evidence="1">
    <location>
        <begin position="20"/>
        <end position="38"/>
    </location>
</feature>
<proteinExistence type="predicted"/>